<dbReference type="KEGG" id="apuu:APUU_22127S"/>
<keyword evidence="2" id="KW-1133">Transmembrane helix</keyword>
<dbReference type="GeneID" id="64971700"/>
<name>A0A7R7XHU2_9EURO</name>
<accession>A0A7R7XHU2</accession>
<evidence type="ECO:0000313" key="3">
    <source>
        <dbReference type="EMBL" id="BCS21695.1"/>
    </source>
</evidence>
<evidence type="ECO:0000313" key="4">
    <source>
        <dbReference type="Proteomes" id="UP000654913"/>
    </source>
</evidence>
<feature type="transmembrane region" description="Helical" evidence="2">
    <location>
        <begin position="44"/>
        <end position="66"/>
    </location>
</feature>
<feature type="compositionally biased region" description="Polar residues" evidence="1">
    <location>
        <begin position="155"/>
        <end position="164"/>
    </location>
</feature>
<dbReference type="EMBL" id="AP024444">
    <property type="protein sequence ID" value="BCS21695.1"/>
    <property type="molecule type" value="Genomic_DNA"/>
</dbReference>
<feature type="compositionally biased region" description="Polar residues" evidence="1">
    <location>
        <begin position="107"/>
        <end position="126"/>
    </location>
</feature>
<sequence length="218" mass="23051">MFIPTETLTSTGGPAMPFSTNLEARAVVVPVIVPSDEKLGKGGKIAICVSLGLVAVGLISVCLLMCHGRLRFYLSACYDCTLGRCCHALGRIPSSWKTKRSAKAKSDSTASNGGTVLHTMNVQPVSPDSPERALVRDQRATAGQTGQRCGDMPGSSLTPAQAVSDSGYYERPPPPYTASRNGRDIEHGGSTAQPNNDGQNGDSWLPTWLTGYIPGWAK</sequence>
<protein>
    <submittedName>
        <fullName evidence="3">Uncharacterized protein</fullName>
    </submittedName>
</protein>
<reference evidence="3" key="1">
    <citation type="submission" date="2021-01" db="EMBL/GenBank/DDBJ databases">
        <authorList>
            <consortium name="Aspergillus puulaauensis MK2 genome sequencing consortium"/>
            <person name="Kazuki M."/>
            <person name="Futagami T."/>
        </authorList>
    </citation>
    <scope>NUCLEOTIDE SEQUENCE</scope>
    <source>
        <strain evidence="3">MK2</strain>
    </source>
</reference>
<keyword evidence="2" id="KW-0812">Transmembrane</keyword>
<dbReference type="Proteomes" id="UP000654913">
    <property type="component" value="Chromosome 2"/>
</dbReference>
<gene>
    <name evidence="3" type="ORF">APUU_22127S</name>
</gene>
<proteinExistence type="predicted"/>
<dbReference type="RefSeq" id="XP_041553889.1">
    <property type="nucleotide sequence ID" value="XM_041700956.1"/>
</dbReference>
<dbReference type="AlphaFoldDB" id="A0A7R7XHU2"/>
<keyword evidence="2" id="KW-0472">Membrane</keyword>
<feature type="compositionally biased region" description="Basic and acidic residues" evidence="1">
    <location>
        <begin position="129"/>
        <end position="139"/>
    </location>
</feature>
<organism evidence="3 4">
    <name type="scientific">Aspergillus puulaauensis</name>
    <dbReference type="NCBI Taxonomy" id="1220207"/>
    <lineage>
        <taxon>Eukaryota</taxon>
        <taxon>Fungi</taxon>
        <taxon>Dikarya</taxon>
        <taxon>Ascomycota</taxon>
        <taxon>Pezizomycotina</taxon>
        <taxon>Eurotiomycetes</taxon>
        <taxon>Eurotiomycetidae</taxon>
        <taxon>Eurotiales</taxon>
        <taxon>Aspergillaceae</taxon>
        <taxon>Aspergillus</taxon>
    </lineage>
</organism>
<reference evidence="3" key="2">
    <citation type="submission" date="2021-02" db="EMBL/GenBank/DDBJ databases">
        <title>Aspergillus puulaauensis MK2 genome sequence.</title>
        <authorList>
            <person name="Futagami T."/>
            <person name="Mori K."/>
            <person name="Kadooka C."/>
            <person name="Tanaka T."/>
        </authorList>
    </citation>
    <scope>NUCLEOTIDE SEQUENCE</scope>
    <source>
        <strain evidence="3">MK2</strain>
    </source>
</reference>
<feature type="compositionally biased region" description="Polar residues" evidence="1">
    <location>
        <begin position="190"/>
        <end position="202"/>
    </location>
</feature>
<feature type="region of interest" description="Disordered" evidence="1">
    <location>
        <begin position="98"/>
        <end position="206"/>
    </location>
</feature>
<evidence type="ECO:0000256" key="1">
    <source>
        <dbReference type="SAM" id="MobiDB-lite"/>
    </source>
</evidence>
<evidence type="ECO:0000256" key="2">
    <source>
        <dbReference type="SAM" id="Phobius"/>
    </source>
</evidence>
<keyword evidence="4" id="KW-1185">Reference proteome</keyword>